<evidence type="ECO:0000313" key="4">
    <source>
        <dbReference type="Proteomes" id="UP000224871"/>
    </source>
</evidence>
<dbReference type="EMBL" id="FTLG01000208">
    <property type="protein sequence ID" value="SIP74441.1"/>
    <property type="molecule type" value="Genomic_DNA"/>
</dbReference>
<sequence>MQTSELLVDAGESSRSAQYIQADIRSLNQDWIAAGLSGSPDALIRKFLRVHYPGLSIDSIGVRDIFDFYNQHLFI</sequence>
<protein>
    <submittedName>
        <fullName evidence="2">Uncharacterized protein</fullName>
    </submittedName>
</protein>
<dbReference type="EMBL" id="NIBU01000006">
    <property type="protein sequence ID" value="PHM37724.1"/>
    <property type="molecule type" value="Genomic_DNA"/>
</dbReference>
<reference evidence="1 4" key="3">
    <citation type="journal article" date="2017" name="Nat. Microbiol.">
        <title>Natural product diversity associated with the nematode symbionts Photorhabdus and Xenorhabdus.</title>
        <authorList>
            <person name="Tobias N.J."/>
            <person name="Wolff H."/>
            <person name="Djahanschiri B."/>
            <person name="Grundmann F."/>
            <person name="Kronenwerth M."/>
            <person name="Shi Y.M."/>
            <person name="Simonyi S."/>
            <person name="Grun P."/>
            <person name="Shapiro-Ilan D."/>
            <person name="Pidot S.J."/>
            <person name="Stinear T.P."/>
            <person name="Ebersberger I."/>
            <person name="Bode H.B."/>
        </authorList>
    </citation>
    <scope>NUCLEOTIDE SEQUENCE [LARGE SCALE GENOMIC DNA]</scope>
    <source>
        <strain evidence="1 4">DSM 16336</strain>
    </source>
</reference>
<evidence type="ECO:0000313" key="2">
    <source>
        <dbReference type="EMBL" id="SIP74441.1"/>
    </source>
</evidence>
<accession>A0A1N6N018</accession>
<evidence type="ECO:0000313" key="3">
    <source>
        <dbReference type="Proteomes" id="UP000196435"/>
    </source>
</evidence>
<evidence type="ECO:0000313" key="1">
    <source>
        <dbReference type="EMBL" id="PHM37724.1"/>
    </source>
</evidence>
<reference evidence="2" key="1">
    <citation type="submission" date="2016-12" db="EMBL/GenBank/DDBJ databases">
        <authorList>
            <person name="Song W.-J."/>
            <person name="Kurnit D.M."/>
        </authorList>
    </citation>
    <scope>NUCLEOTIDE SEQUENCE [LARGE SCALE GENOMIC DNA]</scope>
    <source>
        <strain evidence="2">HGB1681</strain>
    </source>
</reference>
<dbReference type="Proteomes" id="UP000196435">
    <property type="component" value="Unassembled WGS sequence"/>
</dbReference>
<keyword evidence="4" id="KW-1185">Reference proteome</keyword>
<dbReference type="AlphaFoldDB" id="A0A1N6N018"/>
<dbReference type="RefSeq" id="WP_086953789.1">
    <property type="nucleotide sequence ID" value="NZ_CAWNQC010000259.1"/>
</dbReference>
<proteinExistence type="predicted"/>
<gene>
    <name evidence="1" type="ORF">Xinn_00822</name>
    <name evidence="2" type="ORF">XIS1_640003</name>
</gene>
<organism evidence="2 3">
    <name type="scientific">Xenorhabdus innexi</name>
    <dbReference type="NCBI Taxonomy" id="290109"/>
    <lineage>
        <taxon>Bacteria</taxon>
        <taxon>Pseudomonadati</taxon>
        <taxon>Pseudomonadota</taxon>
        <taxon>Gammaproteobacteria</taxon>
        <taxon>Enterobacterales</taxon>
        <taxon>Morganellaceae</taxon>
        <taxon>Xenorhabdus</taxon>
    </lineage>
</organism>
<reference evidence="3" key="2">
    <citation type="submission" date="2016-12" db="EMBL/GenBank/DDBJ databases">
        <authorList>
            <person name="Gaudriault S."/>
        </authorList>
    </citation>
    <scope>NUCLEOTIDE SEQUENCE [LARGE SCALE GENOMIC DNA]</scope>
    <source>
        <strain evidence="3">HGB1681 (deposited as PTA-6826 in the American Type Culture Collection)</strain>
    </source>
</reference>
<name>A0A1N6N018_9GAMM</name>
<dbReference type="Proteomes" id="UP000224871">
    <property type="component" value="Unassembled WGS sequence"/>
</dbReference>